<name>A0AAV1WWI0_LUPLU</name>
<dbReference type="InterPro" id="IPR017853">
    <property type="entry name" value="GH"/>
</dbReference>
<dbReference type="InterPro" id="IPR001944">
    <property type="entry name" value="Glycoside_Hdrlase_35"/>
</dbReference>
<dbReference type="Pfam" id="PF01301">
    <property type="entry name" value="Glyco_hydro_35"/>
    <property type="match status" value="1"/>
</dbReference>
<protein>
    <recommendedName>
        <fullName evidence="3">beta-galactosidase</fullName>
        <ecNumber evidence="3">3.2.1.23</ecNumber>
    </recommendedName>
</protein>
<keyword evidence="6" id="KW-1185">Reference proteome</keyword>
<feature type="domain" description="Glycoside hydrolase 35 catalytic" evidence="4">
    <location>
        <begin position="36"/>
        <end position="103"/>
    </location>
</feature>
<dbReference type="PANTHER" id="PTHR23421">
    <property type="entry name" value="BETA-GALACTOSIDASE RELATED"/>
    <property type="match status" value="1"/>
</dbReference>
<comment type="catalytic activity">
    <reaction evidence="1">
        <text>Hydrolysis of terminal non-reducing beta-D-galactose residues in beta-D-galactosides.</text>
        <dbReference type="EC" id="3.2.1.23"/>
    </reaction>
</comment>
<accession>A0AAV1WWI0</accession>
<dbReference type="InterPro" id="IPR031330">
    <property type="entry name" value="Gly_Hdrlase_35_cat"/>
</dbReference>
<evidence type="ECO:0000313" key="5">
    <source>
        <dbReference type="EMBL" id="CAL0313760.1"/>
    </source>
</evidence>
<organism evidence="5 6">
    <name type="scientific">Lupinus luteus</name>
    <name type="common">European yellow lupine</name>
    <dbReference type="NCBI Taxonomy" id="3873"/>
    <lineage>
        <taxon>Eukaryota</taxon>
        <taxon>Viridiplantae</taxon>
        <taxon>Streptophyta</taxon>
        <taxon>Embryophyta</taxon>
        <taxon>Tracheophyta</taxon>
        <taxon>Spermatophyta</taxon>
        <taxon>Magnoliopsida</taxon>
        <taxon>eudicotyledons</taxon>
        <taxon>Gunneridae</taxon>
        <taxon>Pentapetalae</taxon>
        <taxon>rosids</taxon>
        <taxon>fabids</taxon>
        <taxon>Fabales</taxon>
        <taxon>Fabaceae</taxon>
        <taxon>Papilionoideae</taxon>
        <taxon>50 kb inversion clade</taxon>
        <taxon>genistoids sensu lato</taxon>
        <taxon>core genistoids</taxon>
        <taxon>Genisteae</taxon>
        <taxon>Lupinus</taxon>
    </lineage>
</organism>
<dbReference type="GO" id="GO:0004565">
    <property type="term" value="F:beta-galactosidase activity"/>
    <property type="evidence" value="ECO:0007669"/>
    <property type="project" value="UniProtKB-EC"/>
</dbReference>
<sequence length="130" mass="14631">MLAKQEQNKGNDYAHNNITHRLEPDGSVYNYASESKAAKEGGIDVIETYVFWNGHEFSPGKYHFGGRFNLVKFAKIVHKVGLHLILRIVPFVATEWNYGGVPIIQIVVNKEYNVIDMRANLSCICNGCST</sequence>
<dbReference type="Proteomes" id="UP001497480">
    <property type="component" value="Unassembled WGS sequence"/>
</dbReference>
<dbReference type="Gene3D" id="3.20.20.80">
    <property type="entry name" value="Glycosidases"/>
    <property type="match status" value="1"/>
</dbReference>
<dbReference type="SUPFAM" id="SSF51445">
    <property type="entry name" value="(Trans)glycosidases"/>
    <property type="match status" value="1"/>
</dbReference>
<dbReference type="GO" id="GO:0005975">
    <property type="term" value="P:carbohydrate metabolic process"/>
    <property type="evidence" value="ECO:0007669"/>
    <property type="project" value="InterPro"/>
</dbReference>
<comment type="similarity">
    <text evidence="2">Belongs to the glycosyl hydrolase 35 family.</text>
</comment>
<dbReference type="EC" id="3.2.1.23" evidence="3"/>
<evidence type="ECO:0000256" key="3">
    <source>
        <dbReference type="ARBA" id="ARBA00012756"/>
    </source>
</evidence>
<dbReference type="AlphaFoldDB" id="A0AAV1WWI0"/>
<dbReference type="PRINTS" id="PR00742">
    <property type="entry name" value="GLHYDRLASE35"/>
</dbReference>
<comment type="caution">
    <text evidence="5">The sequence shown here is derived from an EMBL/GenBank/DDBJ whole genome shotgun (WGS) entry which is preliminary data.</text>
</comment>
<evidence type="ECO:0000259" key="4">
    <source>
        <dbReference type="Pfam" id="PF01301"/>
    </source>
</evidence>
<evidence type="ECO:0000256" key="1">
    <source>
        <dbReference type="ARBA" id="ARBA00001412"/>
    </source>
</evidence>
<evidence type="ECO:0000313" key="6">
    <source>
        <dbReference type="Proteomes" id="UP001497480"/>
    </source>
</evidence>
<gene>
    <name evidence="5" type="ORF">LLUT_LOCUS14820</name>
</gene>
<evidence type="ECO:0000256" key="2">
    <source>
        <dbReference type="ARBA" id="ARBA00009809"/>
    </source>
</evidence>
<reference evidence="5 6" key="1">
    <citation type="submission" date="2024-03" db="EMBL/GenBank/DDBJ databases">
        <authorList>
            <person name="Martinez-Hernandez J."/>
        </authorList>
    </citation>
    <scope>NUCLEOTIDE SEQUENCE [LARGE SCALE GENOMIC DNA]</scope>
</reference>
<proteinExistence type="inferred from homology"/>
<dbReference type="EMBL" id="CAXHTB010000010">
    <property type="protein sequence ID" value="CAL0313760.1"/>
    <property type="molecule type" value="Genomic_DNA"/>
</dbReference>